<evidence type="ECO:0000256" key="7">
    <source>
        <dbReference type="SAM" id="MobiDB-lite"/>
    </source>
</evidence>
<dbReference type="EMBL" id="GFTR01006724">
    <property type="protein sequence ID" value="JAW09702.1"/>
    <property type="molecule type" value="Transcribed_RNA"/>
</dbReference>
<keyword evidence="4" id="KW-0963">Cytoplasm</keyword>
<dbReference type="PANTHER" id="PTHR31220:SF1">
    <property type="entry name" value="GH21176P"/>
    <property type="match status" value="1"/>
</dbReference>
<evidence type="ECO:0000256" key="5">
    <source>
        <dbReference type="ARBA" id="ARBA00023136"/>
    </source>
</evidence>
<dbReference type="Pfam" id="PF09790">
    <property type="entry name" value="Hyccin"/>
    <property type="match status" value="1"/>
</dbReference>
<feature type="compositionally biased region" description="Low complexity" evidence="7">
    <location>
        <begin position="417"/>
        <end position="442"/>
    </location>
</feature>
<evidence type="ECO:0000256" key="4">
    <source>
        <dbReference type="ARBA" id="ARBA00022490"/>
    </source>
</evidence>
<evidence type="ECO:0000256" key="2">
    <source>
        <dbReference type="ARBA" id="ARBA00004514"/>
    </source>
</evidence>
<organism evidence="8">
    <name type="scientific">Panstrongylus lignarius</name>
    <dbReference type="NCBI Taxonomy" id="156445"/>
    <lineage>
        <taxon>Eukaryota</taxon>
        <taxon>Metazoa</taxon>
        <taxon>Ecdysozoa</taxon>
        <taxon>Arthropoda</taxon>
        <taxon>Hexapoda</taxon>
        <taxon>Insecta</taxon>
        <taxon>Pterygota</taxon>
        <taxon>Neoptera</taxon>
        <taxon>Paraneoptera</taxon>
        <taxon>Hemiptera</taxon>
        <taxon>Heteroptera</taxon>
        <taxon>Panheteroptera</taxon>
        <taxon>Cimicomorpha</taxon>
        <taxon>Reduviidae</taxon>
        <taxon>Triatominae</taxon>
        <taxon>Panstrongylus</taxon>
    </lineage>
</organism>
<proteinExistence type="inferred from homology"/>
<comment type="subcellular location">
    <subcellularLocation>
        <location evidence="1">Cell membrane</location>
    </subcellularLocation>
    <subcellularLocation>
        <location evidence="2">Cytoplasm</location>
        <location evidence="2">Cytosol</location>
    </subcellularLocation>
</comment>
<keyword evidence="3" id="KW-1003">Cell membrane</keyword>
<feature type="compositionally biased region" description="Acidic residues" evidence="7">
    <location>
        <begin position="453"/>
        <end position="462"/>
    </location>
</feature>
<dbReference type="PANTHER" id="PTHR31220">
    <property type="entry name" value="HYCCIN RELATED"/>
    <property type="match status" value="1"/>
</dbReference>
<dbReference type="InterPro" id="IPR018619">
    <property type="entry name" value="Hyccin"/>
</dbReference>
<evidence type="ECO:0000313" key="8">
    <source>
        <dbReference type="EMBL" id="JAW09702.1"/>
    </source>
</evidence>
<accession>A0A224XM80</accession>
<feature type="region of interest" description="Disordered" evidence="7">
    <location>
        <begin position="338"/>
        <end position="391"/>
    </location>
</feature>
<keyword evidence="5" id="KW-0472">Membrane</keyword>
<comment type="similarity">
    <text evidence="6">Belongs to the Hyccin family.</text>
</comment>
<name>A0A224XM80_9HEMI</name>
<feature type="compositionally biased region" description="Low complexity" evidence="7">
    <location>
        <begin position="367"/>
        <end position="377"/>
    </location>
</feature>
<dbReference type="GO" id="GO:0046854">
    <property type="term" value="P:phosphatidylinositol phosphate biosynthetic process"/>
    <property type="evidence" value="ECO:0007669"/>
    <property type="project" value="TreeGrafter"/>
</dbReference>
<evidence type="ECO:0000256" key="6">
    <source>
        <dbReference type="ARBA" id="ARBA00034482"/>
    </source>
</evidence>
<sequence length="495" mass="54372">MTEHIIQEWLADYAALSPDELHTFASTIHHNTEVINAVFAVLDDRQKYSELVDPVCTILFGFYRSKEIELKRFTLVFLPTLIYVYLNAVAHGEKKSCRGVEALLVGLYNLEAVDDNCEAQNISFRLPSLAQASLYHEPMSLAPLSLTESALRRLEECNTKLVRWGPLTQVEKIIAQNRLVVMTALLFIYNQHISCLQKYSLDQLCKVVSKLVTQGFNKPGKRVSYSSDVPRVLPRIPVSQKFLLEILYSLYYSIFNGDVILALQAVEEVHQRACYQGYSDVMLVTNAIKNATPPAHSGQITDNPMGISLAISPSTATTVVSKSMITNASFRTKKLPDDIPIQVGRGEGDSSGLGSISEEREDGTNIAGANVGENPANPGGGGVGSGQARRSLPKMAVNFGKKTRERLSKGRSLSSAGQQQQQLQQQQQQQQQPQPTQQTGQQRGSTVNGNDSWDGDSNEVQENDSGMGDSVPSEPPPNGTAHHDHDTRTMQVSSV</sequence>
<dbReference type="GO" id="GO:0005829">
    <property type="term" value="C:cytosol"/>
    <property type="evidence" value="ECO:0007669"/>
    <property type="project" value="UniProtKB-SubCell"/>
</dbReference>
<protein>
    <submittedName>
        <fullName evidence="8">Putative beta-catenin-tcf/lef signaling pathway component drctnnb1a</fullName>
    </submittedName>
</protein>
<dbReference type="GO" id="GO:0072659">
    <property type="term" value="P:protein localization to plasma membrane"/>
    <property type="evidence" value="ECO:0007669"/>
    <property type="project" value="TreeGrafter"/>
</dbReference>
<feature type="region of interest" description="Disordered" evidence="7">
    <location>
        <begin position="403"/>
        <end position="495"/>
    </location>
</feature>
<evidence type="ECO:0000256" key="1">
    <source>
        <dbReference type="ARBA" id="ARBA00004236"/>
    </source>
</evidence>
<reference evidence="8" key="1">
    <citation type="journal article" date="2018" name="PLoS Negl. Trop. Dis.">
        <title>An insight into the salivary gland and fat body transcriptome of Panstrongylus lignarius (Hemiptera: Heteroptera), the main vector of Chagas disease in Peru.</title>
        <authorList>
            <person name="Nevoa J.C."/>
            <person name="Mendes M.T."/>
            <person name="da Silva M.V."/>
            <person name="Soares S.C."/>
            <person name="Oliveira C.J.F."/>
            <person name="Ribeiro J.M.C."/>
        </authorList>
    </citation>
    <scope>NUCLEOTIDE SEQUENCE</scope>
</reference>
<dbReference type="AlphaFoldDB" id="A0A224XM80"/>
<dbReference type="GO" id="GO:0005886">
    <property type="term" value="C:plasma membrane"/>
    <property type="evidence" value="ECO:0007669"/>
    <property type="project" value="UniProtKB-SubCell"/>
</dbReference>
<evidence type="ECO:0000256" key="3">
    <source>
        <dbReference type="ARBA" id="ARBA00022475"/>
    </source>
</evidence>